<gene>
    <name evidence="3" type="ORF">GCM10011320_04150</name>
</gene>
<proteinExistence type="predicted"/>
<accession>A0A917K575</accession>
<name>A0A917K575_9PROT</name>
<reference evidence="3" key="2">
    <citation type="submission" date="2020-09" db="EMBL/GenBank/DDBJ databases">
        <authorList>
            <person name="Sun Q."/>
            <person name="Zhou Y."/>
        </authorList>
    </citation>
    <scope>NUCLEOTIDE SEQUENCE</scope>
    <source>
        <strain evidence="3">CGMCC 1.3617</strain>
    </source>
</reference>
<dbReference type="InterPro" id="IPR050300">
    <property type="entry name" value="GDXG_lipolytic_enzyme"/>
</dbReference>
<evidence type="ECO:0000259" key="2">
    <source>
        <dbReference type="Pfam" id="PF07859"/>
    </source>
</evidence>
<dbReference type="PANTHER" id="PTHR48081">
    <property type="entry name" value="AB HYDROLASE SUPERFAMILY PROTEIN C4A8.06C"/>
    <property type="match status" value="1"/>
</dbReference>
<protein>
    <submittedName>
        <fullName evidence="3">Esterase</fullName>
    </submittedName>
</protein>
<dbReference type="EMBL" id="BMKW01000001">
    <property type="protein sequence ID" value="GGJ00515.1"/>
    <property type="molecule type" value="Genomic_DNA"/>
</dbReference>
<dbReference type="Proteomes" id="UP000661507">
    <property type="component" value="Unassembled WGS sequence"/>
</dbReference>
<keyword evidence="1" id="KW-0378">Hydrolase</keyword>
<evidence type="ECO:0000256" key="1">
    <source>
        <dbReference type="ARBA" id="ARBA00022801"/>
    </source>
</evidence>
<dbReference type="GO" id="GO:0016787">
    <property type="term" value="F:hydrolase activity"/>
    <property type="evidence" value="ECO:0007669"/>
    <property type="project" value="UniProtKB-KW"/>
</dbReference>
<dbReference type="RefSeq" id="WP_229681031.1">
    <property type="nucleotide sequence ID" value="NZ_BMKW01000001.1"/>
</dbReference>
<sequence length="269" mass="28450">MDLEAEYNNRARVADSGAIIGQWAQDAAAFRAAWAATTLDIPYGEGVRERFDLFEAATPGPVAVFIHGGYWQALDKSFASHWARGLLGHGVTVAVPSYDLCPAVPLRRIVQQMQAACAALHRRTGRRLLVAGHSAGGQLAAMLMATDWKAIDPSLPADLAGAVLPVSGVFELEPVLPTSLGAALRLTAEEARALSPRWLPPAPGALHAVVGGVESNEFLRQTRDFAAAWSGSQEVLPGANHFTVLDPFTDPAHPLVARAAAMAGRLAPD</sequence>
<organism evidence="3 4">
    <name type="scientific">Neoroseomonas lacus</name>
    <dbReference type="NCBI Taxonomy" id="287609"/>
    <lineage>
        <taxon>Bacteria</taxon>
        <taxon>Pseudomonadati</taxon>
        <taxon>Pseudomonadota</taxon>
        <taxon>Alphaproteobacteria</taxon>
        <taxon>Acetobacterales</taxon>
        <taxon>Acetobacteraceae</taxon>
        <taxon>Neoroseomonas</taxon>
    </lineage>
</organism>
<dbReference type="InterPro" id="IPR013094">
    <property type="entry name" value="AB_hydrolase_3"/>
</dbReference>
<dbReference type="SUPFAM" id="SSF53474">
    <property type="entry name" value="alpha/beta-Hydrolases"/>
    <property type="match status" value="1"/>
</dbReference>
<dbReference type="PANTHER" id="PTHR48081:SF33">
    <property type="entry name" value="KYNURENINE FORMAMIDASE"/>
    <property type="match status" value="1"/>
</dbReference>
<dbReference type="Pfam" id="PF07859">
    <property type="entry name" value="Abhydrolase_3"/>
    <property type="match status" value="1"/>
</dbReference>
<comment type="caution">
    <text evidence="3">The sequence shown here is derived from an EMBL/GenBank/DDBJ whole genome shotgun (WGS) entry which is preliminary data.</text>
</comment>
<keyword evidence="4" id="KW-1185">Reference proteome</keyword>
<dbReference type="InterPro" id="IPR029058">
    <property type="entry name" value="AB_hydrolase_fold"/>
</dbReference>
<feature type="domain" description="Alpha/beta hydrolase fold-3" evidence="2">
    <location>
        <begin position="64"/>
        <end position="146"/>
    </location>
</feature>
<reference evidence="3" key="1">
    <citation type="journal article" date="2014" name="Int. J. Syst. Evol. Microbiol.">
        <title>Complete genome sequence of Corynebacterium casei LMG S-19264T (=DSM 44701T), isolated from a smear-ripened cheese.</title>
        <authorList>
            <consortium name="US DOE Joint Genome Institute (JGI-PGF)"/>
            <person name="Walter F."/>
            <person name="Albersmeier A."/>
            <person name="Kalinowski J."/>
            <person name="Ruckert C."/>
        </authorList>
    </citation>
    <scope>NUCLEOTIDE SEQUENCE</scope>
    <source>
        <strain evidence="3">CGMCC 1.3617</strain>
    </source>
</reference>
<dbReference type="AlphaFoldDB" id="A0A917K575"/>
<evidence type="ECO:0000313" key="3">
    <source>
        <dbReference type="EMBL" id="GGJ00515.1"/>
    </source>
</evidence>
<dbReference type="Gene3D" id="3.40.50.1820">
    <property type="entry name" value="alpha/beta hydrolase"/>
    <property type="match status" value="1"/>
</dbReference>
<evidence type="ECO:0000313" key="4">
    <source>
        <dbReference type="Proteomes" id="UP000661507"/>
    </source>
</evidence>